<reference evidence="1" key="2">
    <citation type="submission" date="2016-05" db="EMBL/GenBank/DDBJ databases">
        <title>Comparative analysis highlights variable genome content of wheat rusts and divergence of the mating loci.</title>
        <authorList>
            <person name="Cuomo C.A."/>
            <person name="Bakkeren G."/>
            <person name="Szabo L."/>
            <person name="Khalil H."/>
            <person name="Joly D."/>
            <person name="Goldberg J."/>
            <person name="Young S."/>
            <person name="Zeng Q."/>
            <person name="Fellers J."/>
        </authorList>
    </citation>
    <scope>NUCLEOTIDE SEQUENCE [LARGE SCALE GENOMIC DNA]</scope>
    <source>
        <strain evidence="1">1-1 BBBD Race 1</strain>
    </source>
</reference>
<proteinExistence type="predicted"/>
<reference evidence="2 3" key="3">
    <citation type="journal article" date="2017" name="G3 (Bethesda)">
        <title>Comparative analysis highlights variable genome content of wheat rusts and divergence of the mating loci.</title>
        <authorList>
            <person name="Cuomo C.A."/>
            <person name="Bakkeren G."/>
            <person name="Khalil H.B."/>
            <person name="Panwar V."/>
            <person name="Joly D."/>
            <person name="Linning R."/>
            <person name="Sakthikumar S."/>
            <person name="Song X."/>
            <person name="Adiconis X."/>
            <person name="Fan L."/>
            <person name="Goldberg J.M."/>
            <person name="Levin J.Z."/>
            <person name="Young S."/>
            <person name="Zeng Q."/>
            <person name="Anikster Y."/>
            <person name="Bruce M."/>
            <person name="Wang M."/>
            <person name="Yin C."/>
            <person name="McCallum B."/>
            <person name="Szabo L.J."/>
            <person name="Hulbert S."/>
            <person name="Chen X."/>
            <person name="Fellers J.P."/>
        </authorList>
    </citation>
    <scope>NUCLEOTIDE SEQUENCE</scope>
    <source>
        <strain evidence="3">Isolate 1-1 / race 1 (BBBD)</strain>
        <strain evidence="2">isolate 1-1 / race 1 (BBBD)</strain>
    </source>
</reference>
<evidence type="ECO:0000313" key="3">
    <source>
        <dbReference type="Proteomes" id="UP000005240"/>
    </source>
</evidence>
<sequence>MNHSILQTLSSDDDQLYAIKAILHNHFIKLSSLQLHWNTKLVSLVSASGPYENDNELINDWNNKLVRLTILKASGHLSMVAGDFNNAISNTLDNVDEAALQNFLTQDFNGGAAPTNSQDGQHDKDENNELLAPNADQFELSLEQEALTNALANEI</sequence>
<dbReference type="Proteomes" id="UP000005240">
    <property type="component" value="Unassembled WGS sequence"/>
</dbReference>
<keyword evidence="3" id="KW-1185">Reference proteome</keyword>
<protein>
    <submittedName>
        <fullName evidence="1 2">Uncharacterized protein</fullName>
    </submittedName>
</protein>
<dbReference type="OrthoDB" id="2502635at2759"/>
<name>A0A180G6G2_PUCT1</name>
<organism evidence="1">
    <name type="scientific">Puccinia triticina (isolate 1-1 / race 1 (BBBD))</name>
    <name type="common">Brown leaf rust fungus</name>
    <dbReference type="NCBI Taxonomy" id="630390"/>
    <lineage>
        <taxon>Eukaryota</taxon>
        <taxon>Fungi</taxon>
        <taxon>Dikarya</taxon>
        <taxon>Basidiomycota</taxon>
        <taxon>Pucciniomycotina</taxon>
        <taxon>Pucciniomycetes</taxon>
        <taxon>Pucciniales</taxon>
        <taxon>Pucciniaceae</taxon>
        <taxon>Puccinia</taxon>
    </lineage>
</organism>
<dbReference type="EnsemblFungi" id="PTTG_07989-t43_1">
    <property type="protein sequence ID" value="PTTG_07989-t43_1-p1"/>
    <property type="gene ID" value="PTTG_07989"/>
</dbReference>
<dbReference type="AlphaFoldDB" id="A0A180G6G2"/>
<reference evidence="1" key="1">
    <citation type="submission" date="2009-11" db="EMBL/GenBank/DDBJ databases">
        <authorList>
            <consortium name="The Broad Institute Genome Sequencing Platform"/>
            <person name="Ward D."/>
            <person name="Feldgarden M."/>
            <person name="Earl A."/>
            <person name="Young S.K."/>
            <person name="Zeng Q."/>
            <person name="Koehrsen M."/>
            <person name="Alvarado L."/>
            <person name="Berlin A."/>
            <person name="Bochicchio J."/>
            <person name="Borenstein D."/>
            <person name="Chapman S.B."/>
            <person name="Chen Z."/>
            <person name="Engels R."/>
            <person name="Freedman E."/>
            <person name="Gellesch M."/>
            <person name="Goldberg J."/>
            <person name="Griggs A."/>
            <person name="Gujja S."/>
            <person name="Heilman E."/>
            <person name="Heiman D."/>
            <person name="Hepburn T."/>
            <person name="Howarth C."/>
            <person name="Jen D."/>
            <person name="Larson L."/>
            <person name="Lewis B."/>
            <person name="Mehta T."/>
            <person name="Park D."/>
            <person name="Pearson M."/>
            <person name="Roberts A."/>
            <person name="Saif S."/>
            <person name="Shea T."/>
            <person name="Shenoy N."/>
            <person name="Sisk P."/>
            <person name="Stolte C."/>
            <person name="Sykes S."/>
            <person name="Thomson T."/>
            <person name="Walk T."/>
            <person name="White J."/>
            <person name="Yandava C."/>
            <person name="Izard J."/>
            <person name="Baranova O.V."/>
            <person name="Blanton J.M."/>
            <person name="Tanner A.C."/>
            <person name="Dewhirst F.E."/>
            <person name="Haas B."/>
            <person name="Nusbaum C."/>
            <person name="Birren B."/>
        </authorList>
    </citation>
    <scope>NUCLEOTIDE SEQUENCE [LARGE SCALE GENOMIC DNA]</scope>
    <source>
        <strain evidence="1">1-1 BBBD Race 1</strain>
    </source>
</reference>
<accession>A0A180G6G2</accession>
<evidence type="ECO:0000313" key="2">
    <source>
        <dbReference type="EnsemblFungi" id="PTTG_07989-t43_1-p1"/>
    </source>
</evidence>
<gene>
    <name evidence="1" type="ORF">PTTG_07989</name>
</gene>
<dbReference type="VEuPathDB" id="FungiDB:PTTG_07989"/>
<reference evidence="2" key="4">
    <citation type="submission" date="2025-05" db="UniProtKB">
        <authorList>
            <consortium name="EnsemblFungi"/>
        </authorList>
    </citation>
    <scope>IDENTIFICATION</scope>
    <source>
        <strain evidence="2">isolate 1-1 / race 1 (BBBD)</strain>
    </source>
</reference>
<dbReference type="EMBL" id="ADAS02000191">
    <property type="protein sequence ID" value="OAV88275.1"/>
    <property type="molecule type" value="Genomic_DNA"/>
</dbReference>
<evidence type="ECO:0000313" key="1">
    <source>
        <dbReference type="EMBL" id="OAV88275.1"/>
    </source>
</evidence>